<feature type="region of interest" description="Disordered" evidence="1">
    <location>
        <begin position="1"/>
        <end position="30"/>
    </location>
</feature>
<accession>A0ABS5AN59</accession>
<evidence type="ECO:0000313" key="2">
    <source>
        <dbReference type="EMBL" id="MBP2477624.1"/>
    </source>
</evidence>
<proteinExistence type="predicted"/>
<evidence type="ECO:0000313" key="3">
    <source>
        <dbReference type="Proteomes" id="UP001519363"/>
    </source>
</evidence>
<organism evidence="2 3">
    <name type="scientific">Crossiella equi</name>
    <dbReference type="NCBI Taxonomy" id="130796"/>
    <lineage>
        <taxon>Bacteria</taxon>
        <taxon>Bacillati</taxon>
        <taxon>Actinomycetota</taxon>
        <taxon>Actinomycetes</taxon>
        <taxon>Pseudonocardiales</taxon>
        <taxon>Pseudonocardiaceae</taxon>
        <taxon>Crossiella</taxon>
    </lineage>
</organism>
<dbReference type="Proteomes" id="UP001519363">
    <property type="component" value="Unassembled WGS sequence"/>
</dbReference>
<reference evidence="2 3" key="1">
    <citation type="submission" date="2021-03" db="EMBL/GenBank/DDBJ databases">
        <title>Sequencing the genomes of 1000 actinobacteria strains.</title>
        <authorList>
            <person name="Klenk H.-P."/>
        </authorList>
    </citation>
    <scope>NUCLEOTIDE SEQUENCE [LARGE SCALE GENOMIC DNA]</scope>
    <source>
        <strain evidence="2 3">DSM 44580</strain>
    </source>
</reference>
<evidence type="ECO:0000256" key="1">
    <source>
        <dbReference type="SAM" id="MobiDB-lite"/>
    </source>
</evidence>
<protein>
    <submittedName>
        <fullName evidence="2">Uncharacterized protein</fullName>
    </submittedName>
</protein>
<gene>
    <name evidence="2" type="ORF">JOF53_006496</name>
</gene>
<dbReference type="RefSeq" id="WP_086790016.1">
    <property type="nucleotide sequence ID" value="NZ_JAGIOO010000001.1"/>
</dbReference>
<comment type="caution">
    <text evidence="2">The sequence shown here is derived from an EMBL/GenBank/DDBJ whole genome shotgun (WGS) entry which is preliminary data.</text>
</comment>
<keyword evidence="3" id="KW-1185">Reference proteome</keyword>
<dbReference type="EMBL" id="JAGIOO010000001">
    <property type="protein sequence ID" value="MBP2477624.1"/>
    <property type="molecule type" value="Genomic_DNA"/>
</dbReference>
<sequence length="309" mass="34245">MSNQQEQSTEDQEQVLAHAPGPVTREEGRPSGRAALTLFEPEALREAISAFVDTIASAAEAIPQAFALADVADADQLYSVEAQDAVTHLCGHAEEFTERQAAMLASAAKVVIYIRRLDELFSRQLIPAVERRVPVPDADDIYDPLEEFQTAKARLISALKGDPACLEEPPAHLPPGVPEQDREQYEHSFGVTERWLRNQPEGVALAEAERAMIMQITAVQTSRARLDAAENRPVLSGCLLADHRDYTLRLDTLVMRYLEFSGRLAGAAMAHYKGDRQVSTAPPQKLFPRTLRLAYRRSARTEGEKTTRT</sequence>
<name>A0ABS5AN59_9PSEU</name>